<dbReference type="EMBL" id="PCYI01000024">
    <property type="protein sequence ID" value="PIR44664.1"/>
    <property type="molecule type" value="Genomic_DNA"/>
</dbReference>
<reference evidence="1 2" key="1">
    <citation type="submission" date="2017-09" db="EMBL/GenBank/DDBJ databases">
        <title>Depth-based differentiation of microbial function through sediment-hosted aquifers and enrichment of novel symbionts in the deep terrestrial subsurface.</title>
        <authorList>
            <person name="Probst A.J."/>
            <person name="Ladd B."/>
            <person name="Jarett J.K."/>
            <person name="Geller-Mcgrath D.E."/>
            <person name="Sieber C.M."/>
            <person name="Emerson J.B."/>
            <person name="Anantharaman K."/>
            <person name="Thomas B.C."/>
            <person name="Malmstrom R."/>
            <person name="Stieglmeier M."/>
            <person name="Klingl A."/>
            <person name="Woyke T."/>
            <person name="Ryan C.M."/>
            <person name="Banfield J.F."/>
        </authorList>
    </citation>
    <scope>NUCLEOTIDE SEQUENCE [LARGE SCALE GENOMIC DNA]</scope>
    <source>
        <strain evidence="1">CG10_big_fil_rev_8_21_14_0_10_51_16</strain>
    </source>
</reference>
<sequence length="72" mass="7796">MSDILAERPLISASLLVEGADRSCGSFALSLNLMVVLRSLDGTKLVIETLDNLLPYAFGPADLGIDLSKYRR</sequence>
<proteinExistence type="predicted"/>
<gene>
    <name evidence="1" type="ORF">COV10_03600</name>
</gene>
<accession>A0A2H0RF59</accession>
<organism evidence="1 2">
    <name type="scientific">Candidatus Vogelbacteria bacterium CG10_big_fil_rev_8_21_14_0_10_51_16</name>
    <dbReference type="NCBI Taxonomy" id="1975045"/>
    <lineage>
        <taxon>Bacteria</taxon>
        <taxon>Candidatus Vogeliibacteriota</taxon>
    </lineage>
</organism>
<name>A0A2H0RF59_9BACT</name>
<dbReference type="AlphaFoldDB" id="A0A2H0RF59"/>
<evidence type="ECO:0000313" key="1">
    <source>
        <dbReference type="EMBL" id="PIR44664.1"/>
    </source>
</evidence>
<protein>
    <submittedName>
        <fullName evidence="1">Uncharacterized protein</fullName>
    </submittedName>
</protein>
<comment type="caution">
    <text evidence="1">The sequence shown here is derived from an EMBL/GenBank/DDBJ whole genome shotgun (WGS) entry which is preliminary data.</text>
</comment>
<evidence type="ECO:0000313" key="2">
    <source>
        <dbReference type="Proteomes" id="UP000228767"/>
    </source>
</evidence>
<dbReference type="Proteomes" id="UP000228767">
    <property type="component" value="Unassembled WGS sequence"/>
</dbReference>